<feature type="region of interest" description="Disordered" evidence="1">
    <location>
        <begin position="699"/>
        <end position="718"/>
    </location>
</feature>
<organism evidence="3">
    <name type="scientific">Tanacetum cinerariifolium</name>
    <name type="common">Dalmatian daisy</name>
    <name type="synonym">Chrysanthemum cinerariifolium</name>
    <dbReference type="NCBI Taxonomy" id="118510"/>
    <lineage>
        <taxon>Eukaryota</taxon>
        <taxon>Viridiplantae</taxon>
        <taxon>Streptophyta</taxon>
        <taxon>Embryophyta</taxon>
        <taxon>Tracheophyta</taxon>
        <taxon>Spermatophyta</taxon>
        <taxon>Magnoliopsida</taxon>
        <taxon>eudicotyledons</taxon>
        <taxon>Gunneridae</taxon>
        <taxon>Pentapetalae</taxon>
        <taxon>asterids</taxon>
        <taxon>campanulids</taxon>
        <taxon>Asterales</taxon>
        <taxon>Asteraceae</taxon>
        <taxon>Asteroideae</taxon>
        <taxon>Anthemideae</taxon>
        <taxon>Anthemidinae</taxon>
        <taxon>Tanacetum</taxon>
    </lineage>
</organism>
<dbReference type="PANTHER" id="PTHR42648">
    <property type="entry name" value="TRANSPOSASE, PUTATIVE-RELATED"/>
    <property type="match status" value="1"/>
</dbReference>
<name>A0A6L2N9K7_TANCI</name>
<dbReference type="InterPro" id="IPR039537">
    <property type="entry name" value="Retrotran_Ty1/copia-like"/>
</dbReference>
<evidence type="ECO:0000313" key="3">
    <source>
        <dbReference type="EMBL" id="GEU82898.1"/>
    </source>
</evidence>
<dbReference type="InterPro" id="IPR036397">
    <property type="entry name" value="RNaseH_sf"/>
</dbReference>
<dbReference type="AlphaFoldDB" id="A0A6L2N9K7"/>
<evidence type="ECO:0000259" key="2">
    <source>
        <dbReference type="Pfam" id="PF13976"/>
    </source>
</evidence>
<comment type="caution">
    <text evidence="3">The sequence shown here is derived from an EMBL/GenBank/DDBJ whole genome shotgun (WGS) entry which is preliminary data.</text>
</comment>
<sequence length="718" mass="80470">MHKAFPLLVRKFPLPEGTSHCLKMNATVRRIEMPLPKVCTAIEEKKKLPQYLQHEHYALWEVIEFGNSYKVPINTDPDNTTTRKDDEQSGRTVTITTEDMHRKKNDVKARTTLLLSLLDEHQLRLQVIVSQLQFMDIEVEKDDLNQKFLTSLAPEWLMHTIVWRNRNDLDTMSLDDVYNHLKVYEAEVQKKSNSNSQNMAFIYSSKNSSGNKDAEIKMVSLPVFPLLALPFPLLVLVLLQSAKTLLVPILLLSPKTSSGRGLERRLAYKDQMWQSLTNQKLSALTVTRWVISQESAEHLEVRKEEGKKTIDRREDHALVADAEAPIEFALMANTESKRSDKVKEGVGYNDVPPPAADLYLSPKKYLSWTGLPEFVDDTVTDYSRPSSTVASTSAEDPNKDSSTSKDVASPNTPKPFVKFVKSKDSQSENLECIMLGINFKLLDDANILLRTPRKHNMYSIDLNNIVQHKDLTCLVAKASADECILWHRRLGHLNVKTMNKLVRHNLVRGLPTKSFDNDHTCTACLKGKQHKASCKSKLVNSVTKPLHMLHMDLFGPTYVSSISHKWYCLVVTDDFSRTGEACPTESGFIADQDRATIAKSSTLPPCKGNILSCWEHAEGRSINEGEAAAERISNDSEEVARVLTSMDATTVLARGIDVPTGRGSIPTTVPPATVISIGSEVGPTASPIVTSYSRRKGNKVMVESDTSKKQRLQEQIHA</sequence>
<reference evidence="3" key="1">
    <citation type="journal article" date="2019" name="Sci. Rep.">
        <title>Draft genome of Tanacetum cinerariifolium, the natural source of mosquito coil.</title>
        <authorList>
            <person name="Yamashiro T."/>
            <person name="Shiraishi A."/>
            <person name="Satake H."/>
            <person name="Nakayama K."/>
        </authorList>
    </citation>
    <scope>NUCLEOTIDE SEQUENCE</scope>
</reference>
<dbReference type="GO" id="GO:0003676">
    <property type="term" value="F:nucleic acid binding"/>
    <property type="evidence" value="ECO:0007669"/>
    <property type="project" value="InterPro"/>
</dbReference>
<accession>A0A6L2N9K7</accession>
<dbReference type="EMBL" id="BKCJ010008572">
    <property type="protein sequence ID" value="GEU82898.1"/>
    <property type="molecule type" value="Genomic_DNA"/>
</dbReference>
<feature type="region of interest" description="Disordered" evidence="1">
    <location>
        <begin position="385"/>
        <end position="410"/>
    </location>
</feature>
<gene>
    <name evidence="3" type="ORF">Tci_054876</name>
</gene>
<dbReference type="Pfam" id="PF13976">
    <property type="entry name" value="gag_pre-integrs"/>
    <property type="match status" value="1"/>
</dbReference>
<dbReference type="InterPro" id="IPR025724">
    <property type="entry name" value="GAG-pre-integrase_dom"/>
</dbReference>
<feature type="compositionally biased region" description="Polar residues" evidence="1">
    <location>
        <begin position="385"/>
        <end position="395"/>
    </location>
</feature>
<proteinExistence type="predicted"/>
<feature type="compositionally biased region" description="Basic and acidic residues" evidence="1">
    <location>
        <begin position="705"/>
        <end position="718"/>
    </location>
</feature>
<evidence type="ECO:0000256" key="1">
    <source>
        <dbReference type="SAM" id="MobiDB-lite"/>
    </source>
</evidence>
<dbReference type="Pfam" id="PF14223">
    <property type="entry name" value="Retrotran_gag_2"/>
    <property type="match status" value="1"/>
</dbReference>
<protein>
    <submittedName>
        <fullName evidence="3">Putative ribonuclease H-like domain-containing protein</fullName>
    </submittedName>
</protein>
<dbReference type="PANTHER" id="PTHR42648:SF32">
    <property type="entry name" value="RIBONUCLEASE H-LIKE DOMAIN, GAG-PRE-INTEGRASE DOMAIN PROTEIN-RELATED"/>
    <property type="match status" value="1"/>
</dbReference>
<feature type="domain" description="GAG-pre-integrase" evidence="2">
    <location>
        <begin position="456"/>
        <end position="529"/>
    </location>
</feature>
<dbReference type="Gene3D" id="3.30.420.10">
    <property type="entry name" value="Ribonuclease H-like superfamily/Ribonuclease H"/>
    <property type="match status" value="1"/>
</dbReference>